<evidence type="ECO:0000313" key="1">
    <source>
        <dbReference type="EMBL" id="DAF89859.1"/>
    </source>
</evidence>
<organism evidence="1">
    <name type="scientific">Siphoviridae sp. cteLh2</name>
    <dbReference type="NCBI Taxonomy" id="2825590"/>
    <lineage>
        <taxon>Viruses</taxon>
        <taxon>Duplodnaviria</taxon>
        <taxon>Heunggongvirae</taxon>
        <taxon>Uroviricota</taxon>
        <taxon>Caudoviricetes</taxon>
    </lineage>
</organism>
<name>A0A8S5U5X9_9CAUD</name>
<reference evidence="1" key="1">
    <citation type="journal article" date="2021" name="Proc. Natl. Acad. Sci. U.S.A.">
        <title>A Catalog of Tens of Thousands of Viruses from Human Metagenomes Reveals Hidden Associations with Chronic Diseases.</title>
        <authorList>
            <person name="Tisza M.J."/>
            <person name="Buck C.B."/>
        </authorList>
    </citation>
    <scope>NUCLEOTIDE SEQUENCE</scope>
    <source>
        <strain evidence="1">CteLh2</strain>
    </source>
</reference>
<accession>A0A8S5U5X9</accession>
<sequence length="32" mass="3832">MKIIYSFFSPYNQSFLISHFTFINLCKPYAPI</sequence>
<proteinExistence type="predicted"/>
<dbReference type="EMBL" id="BK016017">
    <property type="protein sequence ID" value="DAF89859.1"/>
    <property type="molecule type" value="Genomic_DNA"/>
</dbReference>
<protein>
    <submittedName>
        <fullName evidence="1">Uncharacterized protein</fullName>
    </submittedName>
</protein>